<evidence type="ECO:0000313" key="2">
    <source>
        <dbReference type="Proteomes" id="UP001597509"/>
    </source>
</evidence>
<gene>
    <name evidence="1" type="ORF">ACFS6I_15900</name>
</gene>
<dbReference type="EMBL" id="JBHUPE010000006">
    <property type="protein sequence ID" value="MFD2905423.1"/>
    <property type="molecule type" value="Genomic_DNA"/>
</dbReference>
<organism evidence="1 2">
    <name type="scientific">Sphingobacterium anhuiense</name>
    <dbReference type="NCBI Taxonomy" id="493780"/>
    <lineage>
        <taxon>Bacteria</taxon>
        <taxon>Pseudomonadati</taxon>
        <taxon>Bacteroidota</taxon>
        <taxon>Sphingobacteriia</taxon>
        <taxon>Sphingobacteriales</taxon>
        <taxon>Sphingobacteriaceae</taxon>
        <taxon>Sphingobacterium</taxon>
    </lineage>
</organism>
<name>A0ABW5YYQ1_9SPHI</name>
<dbReference type="Proteomes" id="UP001597509">
    <property type="component" value="Unassembled WGS sequence"/>
</dbReference>
<reference evidence="2" key="1">
    <citation type="journal article" date="2019" name="Int. J. Syst. Evol. Microbiol.">
        <title>The Global Catalogue of Microorganisms (GCM) 10K type strain sequencing project: providing services to taxonomists for standard genome sequencing and annotation.</title>
        <authorList>
            <consortium name="The Broad Institute Genomics Platform"/>
            <consortium name="The Broad Institute Genome Sequencing Center for Infectious Disease"/>
            <person name="Wu L."/>
            <person name="Ma J."/>
        </authorList>
    </citation>
    <scope>NUCLEOTIDE SEQUENCE [LARGE SCALE GENOMIC DNA]</scope>
    <source>
        <strain evidence="2">KCTC 22209</strain>
    </source>
</reference>
<protein>
    <submittedName>
        <fullName evidence="1">Uncharacterized protein</fullName>
    </submittedName>
</protein>
<keyword evidence="2" id="KW-1185">Reference proteome</keyword>
<sequence>MDRLWNRLWSSKVPENLQEQCKDKAQLSFVNSQFDIELIRGCLDKIKDDPKNTLFLQAFLTYQDIASQLETQNSAEAEIDFMERYVSLFSQISAVDLSVVWTKKIEYPTLSVPRFILLPLVQNALWQGYHAAEKYPMKIKISVFEKIISLDITNHVNHHIVDQKVNDSVENYQARLQYEFGDRHTLIMNSNAHTFRANLTLRF</sequence>
<evidence type="ECO:0000313" key="1">
    <source>
        <dbReference type="EMBL" id="MFD2905423.1"/>
    </source>
</evidence>
<accession>A0ABW5YYQ1</accession>
<comment type="caution">
    <text evidence="1">The sequence shown here is derived from an EMBL/GenBank/DDBJ whole genome shotgun (WGS) entry which is preliminary data.</text>
</comment>
<proteinExistence type="predicted"/>